<name>A0A219ARG5_METCM</name>
<dbReference type="AlphaFoldDB" id="A0A219ARG5"/>
<dbReference type="GeneID" id="33936906"/>
<feature type="region of interest" description="Disordered" evidence="1">
    <location>
        <begin position="95"/>
        <end position="114"/>
    </location>
</feature>
<sequence length="114" mass="12760">MSCHADDEPPALPAENPFQQRFVGRLQAALGAEIRSPSARFRPVSGVAPRWQSHSGHRKIGQEKFTHINYPLLSGHTSHQTCHELISHRAKNLNFERLSDRSPKTTSPDSCKIP</sequence>
<proteinExistence type="predicted"/>
<protein>
    <submittedName>
        <fullName evidence="2">Uncharacterized protein</fullName>
    </submittedName>
</protein>
<comment type="caution">
    <text evidence="2">The sequence shown here is derived from an EMBL/GenBank/DDBJ whole genome shotgun (WGS) entry which is preliminary data.</text>
</comment>
<feature type="compositionally biased region" description="Polar residues" evidence="1">
    <location>
        <begin position="104"/>
        <end position="114"/>
    </location>
</feature>
<evidence type="ECO:0000256" key="1">
    <source>
        <dbReference type="SAM" id="MobiDB-lite"/>
    </source>
</evidence>
<gene>
    <name evidence="2" type="ORF">VFPPC_18030</name>
</gene>
<keyword evidence="3" id="KW-1185">Reference proteome</keyword>
<evidence type="ECO:0000313" key="2">
    <source>
        <dbReference type="EMBL" id="OWT42775.1"/>
    </source>
</evidence>
<organism evidence="2 3">
    <name type="scientific">Pochonia chlamydosporia 170</name>
    <dbReference type="NCBI Taxonomy" id="1380566"/>
    <lineage>
        <taxon>Eukaryota</taxon>
        <taxon>Fungi</taxon>
        <taxon>Dikarya</taxon>
        <taxon>Ascomycota</taxon>
        <taxon>Pezizomycotina</taxon>
        <taxon>Sordariomycetes</taxon>
        <taxon>Hypocreomycetidae</taxon>
        <taxon>Hypocreales</taxon>
        <taxon>Clavicipitaceae</taxon>
        <taxon>Pochonia</taxon>
    </lineage>
</organism>
<dbReference type="EMBL" id="LSBJ02000006">
    <property type="protein sequence ID" value="OWT42775.1"/>
    <property type="molecule type" value="Genomic_DNA"/>
</dbReference>
<dbReference type="RefSeq" id="XP_022285251.1">
    <property type="nucleotide sequence ID" value="XM_022429691.1"/>
</dbReference>
<dbReference type="Proteomes" id="UP000078397">
    <property type="component" value="Unassembled WGS sequence"/>
</dbReference>
<dbReference type="KEGG" id="pchm:VFPPC_18030"/>
<evidence type="ECO:0000313" key="3">
    <source>
        <dbReference type="Proteomes" id="UP000078397"/>
    </source>
</evidence>
<reference evidence="2 3" key="1">
    <citation type="journal article" date="2016" name="PLoS Pathog.">
        <title>Biosynthesis of antibiotic leucinostatins in bio-control fungus Purpureocillium lilacinum and their inhibition on phytophthora revealed by genome mining.</title>
        <authorList>
            <person name="Wang G."/>
            <person name="Liu Z."/>
            <person name="Lin R."/>
            <person name="Li E."/>
            <person name="Mao Z."/>
            <person name="Ling J."/>
            <person name="Yang Y."/>
            <person name="Yin W.B."/>
            <person name="Xie B."/>
        </authorList>
    </citation>
    <scope>NUCLEOTIDE SEQUENCE [LARGE SCALE GENOMIC DNA]</scope>
    <source>
        <strain evidence="2">170</strain>
    </source>
</reference>
<accession>A0A219ARG5</accession>